<reference evidence="1 2" key="1">
    <citation type="journal article" date="2010" name="PLoS ONE">
        <title>The glycobiome of the rumen bacterium Butyrivibrio proteoclasticus B316(T) highlights adaptation to a polysaccharide-rich environment.</title>
        <authorList>
            <person name="Kelly W.J."/>
            <person name="Leahy S.C."/>
            <person name="Altermann E."/>
            <person name="Yeoman C.J."/>
            <person name="Dunne J.C."/>
            <person name="Kong Z."/>
            <person name="Pacheco D.M."/>
            <person name="Li D."/>
            <person name="Noel S.J."/>
            <person name="Moon C.D."/>
            <person name="Cookson A.L."/>
            <person name="Attwood G.T."/>
        </authorList>
    </citation>
    <scope>NUCLEOTIDE SEQUENCE [LARGE SCALE GENOMIC DNA]</scope>
    <source>
        <strain evidence="2">ATCC 51982 / DSM 14932 / B316</strain>
        <plasmid evidence="2">Plasmid pCY360</plasmid>
    </source>
</reference>
<evidence type="ECO:0000313" key="2">
    <source>
        <dbReference type="Proteomes" id="UP000001299"/>
    </source>
</evidence>
<dbReference type="KEGG" id="bpb:bpr_II123"/>
<dbReference type="EMBL" id="CP001812">
    <property type="protein sequence ID" value="ADL36062.1"/>
    <property type="molecule type" value="Genomic_DNA"/>
</dbReference>
<dbReference type="RefSeq" id="WP_013282711.1">
    <property type="nucleotide sequence ID" value="NC_014389.1"/>
</dbReference>
<dbReference type="HOGENOM" id="CLU_1060417_0_0_9"/>
<sequence>MKIIKITTYGGMDWHDSTESSSYLTENGSYDIVDANKVIASYIHSRLLKFDKEVKDANSSPVPSVDELKQRIEDKMKICLNKRLQEYVDGSTGLKEGWYENTFCYDPEDQEIVVEYAGGQFEFHTYIDVKVIPDANVRYLAVENFLCPNKGVPSVERFYSYPVKKLQEAQRLLDELKLHEDMGRSEKYLMISDIDELATNSWYAGNITVINQERELEKLYEEDPRCAGDIPFAIYQTRHMDLLKKAEDEWFDKRRQMSSLAF</sequence>
<name>E0S3T0_BUTPB</name>
<keyword evidence="2" id="KW-1185">Reference proteome</keyword>
<protein>
    <submittedName>
        <fullName evidence="1">Uncharacterized protein</fullName>
    </submittedName>
</protein>
<dbReference type="Proteomes" id="UP000001299">
    <property type="component" value="Plasmid pCY360"/>
</dbReference>
<proteinExistence type="predicted"/>
<keyword evidence="1" id="KW-0614">Plasmid</keyword>
<geneLocation type="plasmid" evidence="1 2">
    <name>pCY360</name>
</geneLocation>
<gene>
    <name evidence="1" type="ordered locus">bpr_II123</name>
</gene>
<dbReference type="AlphaFoldDB" id="E0S3T0"/>
<accession>E0S3T0</accession>
<evidence type="ECO:0000313" key="1">
    <source>
        <dbReference type="EMBL" id="ADL36062.1"/>
    </source>
</evidence>
<organism evidence="1 2">
    <name type="scientific">Butyrivibrio proteoclasticus (strain ATCC 51982 / DSM 14932 / B316)</name>
    <name type="common">Clostridium proteoclasticum</name>
    <dbReference type="NCBI Taxonomy" id="515622"/>
    <lineage>
        <taxon>Bacteria</taxon>
        <taxon>Bacillati</taxon>
        <taxon>Bacillota</taxon>
        <taxon>Clostridia</taxon>
        <taxon>Lachnospirales</taxon>
        <taxon>Lachnospiraceae</taxon>
        <taxon>Butyrivibrio</taxon>
    </lineage>
</organism>